<proteinExistence type="predicted"/>
<feature type="compositionally biased region" description="Polar residues" evidence="1">
    <location>
        <begin position="1122"/>
        <end position="1131"/>
    </location>
</feature>
<dbReference type="EnsemblProtists" id="EOD22818">
    <property type="protein sequence ID" value="EOD22818"/>
    <property type="gene ID" value="EMIHUDRAFT_95441"/>
</dbReference>
<keyword evidence="2" id="KW-1133">Transmembrane helix</keyword>
<feature type="signal peptide" evidence="3">
    <location>
        <begin position="1"/>
        <end position="19"/>
    </location>
</feature>
<dbReference type="Proteomes" id="UP000013827">
    <property type="component" value="Unassembled WGS sequence"/>
</dbReference>
<dbReference type="InterPro" id="IPR028082">
    <property type="entry name" value="Peripla_BP_I"/>
</dbReference>
<evidence type="ECO:0000313" key="4">
    <source>
        <dbReference type="EnsemblProtists" id="EOD22818"/>
    </source>
</evidence>
<feature type="region of interest" description="Disordered" evidence="1">
    <location>
        <begin position="15"/>
        <end position="41"/>
    </location>
</feature>
<evidence type="ECO:0000256" key="3">
    <source>
        <dbReference type="SAM" id="SignalP"/>
    </source>
</evidence>
<keyword evidence="2" id="KW-0812">Transmembrane</keyword>
<organism evidence="4 5">
    <name type="scientific">Emiliania huxleyi (strain CCMP1516)</name>
    <dbReference type="NCBI Taxonomy" id="280463"/>
    <lineage>
        <taxon>Eukaryota</taxon>
        <taxon>Haptista</taxon>
        <taxon>Haptophyta</taxon>
        <taxon>Prymnesiophyceae</taxon>
        <taxon>Isochrysidales</taxon>
        <taxon>Noelaerhabdaceae</taxon>
        <taxon>Emiliania</taxon>
    </lineage>
</organism>
<dbReference type="AlphaFoldDB" id="A0A0D3JH33"/>
<reference evidence="4" key="2">
    <citation type="submission" date="2024-10" db="UniProtKB">
        <authorList>
            <consortium name="EnsemblProtists"/>
        </authorList>
    </citation>
    <scope>IDENTIFICATION</scope>
</reference>
<evidence type="ECO:0000256" key="2">
    <source>
        <dbReference type="SAM" id="Phobius"/>
    </source>
</evidence>
<feature type="chain" id="PRO_5044291430" evidence="3">
    <location>
        <begin position="20"/>
        <end position="1222"/>
    </location>
</feature>
<dbReference type="PaxDb" id="2903-EOD22818"/>
<feature type="transmembrane region" description="Helical" evidence="2">
    <location>
        <begin position="781"/>
        <end position="801"/>
    </location>
</feature>
<dbReference type="KEGG" id="ehx:EMIHUDRAFT_95441"/>
<feature type="compositionally biased region" description="Low complexity" evidence="1">
    <location>
        <begin position="1180"/>
        <end position="1196"/>
    </location>
</feature>
<keyword evidence="2" id="KW-0472">Membrane</keyword>
<keyword evidence="3" id="KW-0732">Signal</keyword>
<feature type="compositionally biased region" description="Polar residues" evidence="1">
    <location>
        <begin position="1206"/>
        <end position="1222"/>
    </location>
</feature>
<dbReference type="HOGENOM" id="CLU_268581_0_0_1"/>
<keyword evidence="5" id="KW-1185">Reference proteome</keyword>
<feature type="region of interest" description="Disordered" evidence="1">
    <location>
        <begin position="1180"/>
        <end position="1222"/>
    </location>
</feature>
<evidence type="ECO:0000313" key="5">
    <source>
        <dbReference type="Proteomes" id="UP000013827"/>
    </source>
</evidence>
<feature type="region of interest" description="Disordered" evidence="1">
    <location>
        <begin position="559"/>
        <end position="584"/>
    </location>
</feature>
<reference evidence="5" key="1">
    <citation type="journal article" date="2013" name="Nature">
        <title>Pan genome of the phytoplankton Emiliania underpins its global distribution.</title>
        <authorList>
            <person name="Read B.A."/>
            <person name="Kegel J."/>
            <person name="Klute M.J."/>
            <person name="Kuo A."/>
            <person name="Lefebvre S.C."/>
            <person name="Maumus F."/>
            <person name="Mayer C."/>
            <person name="Miller J."/>
            <person name="Monier A."/>
            <person name="Salamov A."/>
            <person name="Young J."/>
            <person name="Aguilar M."/>
            <person name="Claverie J.M."/>
            <person name="Frickenhaus S."/>
            <person name="Gonzalez K."/>
            <person name="Herman E.K."/>
            <person name="Lin Y.C."/>
            <person name="Napier J."/>
            <person name="Ogata H."/>
            <person name="Sarno A.F."/>
            <person name="Shmutz J."/>
            <person name="Schroeder D."/>
            <person name="de Vargas C."/>
            <person name="Verret F."/>
            <person name="von Dassow P."/>
            <person name="Valentin K."/>
            <person name="Van de Peer Y."/>
            <person name="Wheeler G."/>
            <person name="Dacks J.B."/>
            <person name="Delwiche C.F."/>
            <person name="Dyhrman S.T."/>
            <person name="Glockner G."/>
            <person name="John U."/>
            <person name="Richards T."/>
            <person name="Worden A.Z."/>
            <person name="Zhang X."/>
            <person name="Grigoriev I.V."/>
            <person name="Allen A.E."/>
            <person name="Bidle K."/>
            <person name="Borodovsky M."/>
            <person name="Bowler C."/>
            <person name="Brownlee C."/>
            <person name="Cock J.M."/>
            <person name="Elias M."/>
            <person name="Gladyshev V.N."/>
            <person name="Groth M."/>
            <person name="Guda C."/>
            <person name="Hadaegh A."/>
            <person name="Iglesias-Rodriguez M.D."/>
            <person name="Jenkins J."/>
            <person name="Jones B.M."/>
            <person name="Lawson T."/>
            <person name="Leese F."/>
            <person name="Lindquist E."/>
            <person name="Lobanov A."/>
            <person name="Lomsadze A."/>
            <person name="Malik S.B."/>
            <person name="Marsh M.E."/>
            <person name="Mackinder L."/>
            <person name="Mock T."/>
            <person name="Mueller-Roeber B."/>
            <person name="Pagarete A."/>
            <person name="Parker M."/>
            <person name="Probert I."/>
            <person name="Quesneville H."/>
            <person name="Raines C."/>
            <person name="Rensing S.A."/>
            <person name="Riano-Pachon D.M."/>
            <person name="Richier S."/>
            <person name="Rokitta S."/>
            <person name="Shiraiwa Y."/>
            <person name="Soanes D.M."/>
            <person name="van der Giezen M."/>
            <person name="Wahlund T.M."/>
            <person name="Williams B."/>
            <person name="Wilson W."/>
            <person name="Wolfe G."/>
            <person name="Wurch L.L."/>
        </authorList>
    </citation>
    <scope>NUCLEOTIDE SEQUENCE</scope>
</reference>
<evidence type="ECO:0000256" key="1">
    <source>
        <dbReference type="SAM" id="MobiDB-lite"/>
    </source>
</evidence>
<feature type="compositionally biased region" description="Gly residues" evidence="1">
    <location>
        <begin position="561"/>
        <end position="584"/>
    </location>
</feature>
<name>A0A0D3JH33_EMIH1</name>
<dbReference type="Gene3D" id="3.40.50.2300">
    <property type="match status" value="2"/>
</dbReference>
<dbReference type="RefSeq" id="XP_005775247.1">
    <property type="nucleotide sequence ID" value="XM_005775190.1"/>
</dbReference>
<protein>
    <submittedName>
        <fullName evidence="4">Uncharacterized protein</fullName>
    </submittedName>
</protein>
<dbReference type="GeneID" id="17268365"/>
<dbReference type="SUPFAM" id="SSF53822">
    <property type="entry name" value="Periplasmic binding protein-like I"/>
    <property type="match status" value="1"/>
</dbReference>
<accession>A0A0D3JH33</accession>
<sequence>MPSLAHTVLLALAAHPSDGGSDAGLKVKPPGPPPDGDPTEVKAATEVETALLAPKRTQPASNSGECPCLDEYPGGSARRPVLPEALRFPTPDGYGLGCAPHDRGLPPLCDPYTYANRTAPSWCFRSWCYVDPKQCELPSMEGRYLFGGSVAYSYATCNESFTDSDSLHSAFEDSVECMSECQNLTRQRVAFVVHGTRSHSFWLKMYVDAMTAGLHFGVHVDWYECDGDSQRQASRIVSLVHDHGPHLPLIVTIPDERVATQVTWAKAQGVRVFGINTGLGSSAVSSVEMFVAMNDTYAGEWAAFGLLSLGVKKPVFVEHGTAIGCDSSASEQQDSTHRRPSTEAPAWAELRWKGFRSVFLRAGIEPARVCIGEMSSSTSWDQTLDAALADPNIGLIDSKWVSDIHHNATHSGYIVHCTRPCKYDGIFAAGDQSLIQVAHALQVHNCWTGPHLQASGLAMTALAVVDDSEVARALLRDGKLQFIIDQRQFLQAYLPVMVAVTGGRLTDKLERVHLETLAFIGEDGVSEAVDPESLGAPPWTGLATEAQLQHLELQQLKPSAGRGGVEGGGGDGGRGGGGEGGLGEGAFARGGVEADFDPKLVQPLIPWPDICSDAHARLESSDAHARFDHCDSGVNGVNICGAFCVAESIYAHRRTIRCEQITDVAHFALLFNGNRVHRLDGEMYGKRTELLARVCTMSVNQVEDQEFVFDKTYHQGSWLSNTQILCAQDSLGIPFCPPISDVAIAEQAAHAAREAAERAEAERAQEAFRAEQAVMKQTKTVLIFVCIFLFSVLAVCTYVLLMRIRKERRAQAEHLALNHRRAHAAISSLRELQAPMVLMRFSDFRALGGLASHEEARQRSLLHVLDTHDDLCAFLSDHSTVFCSHQWLGFRHPDVNNVHFRSIVDACDALCEQEGLAPESLYVWLDYHSIQQRNTHVQSLFINSLPFYAASTRYFLVIAPDADHIDTGKRCDALTYQRRGWCRLECWARMAAGGLDNMFLCSTDAGVLSEMASVSGLSGQLGVLHSIALPGVFGGDFSNPNDKEKLVDPVLGLWAVVVSGQERESAAKGMYDHVLDVGLSTVFPPKHFGGLVELVNASFVDALGDSPLGGRAQATKVPASPADSSGTTSPVGTRRLASPSTKAAENRKELSRLSTDIHQQFRQLHKSRCTGVSVLSRVSSSSVGSEASSAEGAAQGRQRDHGRTPSVPSVMSTASTVYTAMV</sequence>
<feature type="region of interest" description="Disordered" evidence="1">
    <location>
        <begin position="1111"/>
        <end position="1150"/>
    </location>
</feature>